<evidence type="ECO:0000256" key="1">
    <source>
        <dbReference type="ARBA" id="ARBA00003413"/>
    </source>
</evidence>
<reference evidence="10 11" key="1">
    <citation type="submission" date="2021-04" db="EMBL/GenBank/DDBJ databases">
        <title>novel species isolated from subtropical streams in China.</title>
        <authorList>
            <person name="Lu H."/>
        </authorList>
    </citation>
    <scope>NUCLEOTIDE SEQUENCE [LARGE SCALE GENOMIC DNA]</scope>
    <source>
        <strain evidence="10 11">BYS107W</strain>
    </source>
</reference>
<dbReference type="Proteomes" id="UP000680158">
    <property type="component" value="Unassembled WGS sequence"/>
</dbReference>
<dbReference type="PIRSF" id="PIRSF000903">
    <property type="entry name" value="B5n-ttraPtase_sm"/>
    <property type="match status" value="1"/>
</dbReference>
<dbReference type="RefSeq" id="WP_212684743.1">
    <property type="nucleotide sequence ID" value="NZ_JAGSPM010000007.1"/>
</dbReference>
<accession>A0A941DJI2</accession>
<sequence>MHSTFVIGDVQGCYDQLVELIRLIDAVDHQARLLFAGDLVNRGPKSLQTLRLIKNLGSRADSVLGNHDLHLLALANQVRPSHRSDTLDELLAANDCKELLDWLRHRPLAIDVDQHLLVHAGVFVNWTKSQTLALALEVETQLRGEHYLHLLSSMYGNTPKLWHDQLQGADRLRCIINGLTRMRFCHADGSMDFDVKEGAENAPQNLTPWFDLAQRATQDCTVVFGHWSTLGLIQRDNLISLDTGCVWGGQLTAVRLEDRLVLQVNSPQHQSPF</sequence>
<dbReference type="GO" id="GO:0008803">
    <property type="term" value="F:bis(5'-nucleosyl)-tetraphosphatase (symmetrical) activity"/>
    <property type="evidence" value="ECO:0007669"/>
    <property type="project" value="UniProtKB-EC"/>
</dbReference>
<organism evidence="10 11">
    <name type="scientific">Undibacterium baiyunense</name>
    <dbReference type="NCBI Taxonomy" id="2828731"/>
    <lineage>
        <taxon>Bacteria</taxon>
        <taxon>Pseudomonadati</taxon>
        <taxon>Pseudomonadota</taxon>
        <taxon>Betaproteobacteria</taxon>
        <taxon>Burkholderiales</taxon>
        <taxon>Oxalobacteraceae</taxon>
        <taxon>Undibacterium</taxon>
    </lineage>
</organism>
<dbReference type="CDD" id="cd07422">
    <property type="entry name" value="MPP_ApaH"/>
    <property type="match status" value="1"/>
</dbReference>
<evidence type="ECO:0000256" key="3">
    <source>
        <dbReference type="ARBA" id="ARBA00012506"/>
    </source>
</evidence>
<evidence type="ECO:0000313" key="10">
    <source>
        <dbReference type="EMBL" id="MBR7747342.1"/>
    </source>
</evidence>
<dbReference type="Pfam" id="PF00149">
    <property type="entry name" value="Metallophos"/>
    <property type="match status" value="1"/>
</dbReference>
<proteinExistence type="inferred from homology"/>
<evidence type="ECO:0000256" key="7">
    <source>
        <dbReference type="ARBA" id="ARBA00033210"/>
    </source>
</evidence>
<keyword evidence="11" id="KW-1185">Reference proteome</keyword>
<dbReference type="SUPFAM" id="SSF56300">
    <property type="entry name" value="Metallo-dependent phosphatases"/>
    <property type="match status" value="1"/>
</dbReference>
<dbReference type="AlphaFoldDB" id="A0A941DJI2"/>
<feature type="domain" description="Calcineurin-like phosphoesterase" evidence="9">
    <location>
        <begin position="5"/>
        <end position="132"/>
    </location>
</feature>
<evidence type="ECO:0000259" key="9">
    <source>
        <dbReference type="Pfam" id="PF00149"/>
    </source>
</evidence>
<evidence type="ECO:0000256" key="8">
    <source>
        <dbReference type="ARBA" id="ARBA00049417"/>
    </source>
</evidence>
<keyword evidence="4 10" id="KW-0378">Hydrolase</keyword>
<comment type="catalytic activity">
    <reaction evidence="8">
        <text>P(1),P(4)-bis(5'-adenosyl) tetraphosphate + H2O = 2 ADP + 2 H(+)</text>
        <dbReference type="Rhea" id="RHEA:24252"/>
        <dbReference type="ChEBI" id="CHEBI:15377"/>
        <dbReference type="ChEBI" id="CHEBI:15378"/>
        <dbReference type="ChEBI" id="CHEBI:58141"/>
        <dbReference type="ChEBI" id="CHEBI:456216"/>
        <dbReference type="EC" id="3.6.1.41"/>
    </reaction>
</comment>
<dbReference type="NCBIfam" id="NF001204">
    <property type="entry name" value="PRK00166.1"/>
    <property type="match status" value="1"/>
</dbReference>
<gene>
    <name evidence="10" type="ORF">KDM92_12185</name>
</gene>
<evidence type="ECO:0000256" key="4">
    <source>
        <dbReference type="ARBA" id="ARBA00022801"/>
    </source>
</evidence>
<dbReference type="InterPro" id="IPR004617">
    <property type="entry name" value="ApaH"/>
</dbReference>
<dbReference type="Gene3D" id="3.60.21.10">
    <property type="match status" value="1"/>
</dbReference>
<dbReference type="InterPro" id="IPR029052">
    <property type="entry name" value="Metallo-depent_PP-like"/>
</dbReference>
<name>A0A941DJI2_9BURK</name>
<dbReference type="EMBL" id="JAGSPM010000007">
    <property type="protein sequence ID" value="MBR7747342.1"/>
    <property type="molecule type" value="Genomic_DNA"/>
</dbReference>
<evidence type="ECO:0000313" key="11">
    <source>
        <dbReference type="Proteomes" id="UP000680158"/>
    </source>
</evidence>
<evidence type="ECO:0000256" key="5">
    <source>
        <dbReference type="ARBA" id="ARBA00031248"/>
    </source>
</evidence>
<comment type="caution">
    <text evidence="10">The sequence shown here is derived from an EMBL/GenBank/DDBJ whole genome shotgun (WGS) entry which is preliminary data.</text>
</comment>
<dbReference type="PANTHER" id="PTHR40942:SF4">
    <property type="entry name" value="CYTOCHROME C5"/>
    <property type="match status" value="1"/>
</dbReference>
<dbReference type="InterPro" id="IPR004843">
    <property type="entry name" value="Calcineurin-like_PHP"/>
</dbReference>
<dbReference type="PANTHER" id="PTHR40942">
    <property type="match status" value="1"/>
</dbReference>
<dbReference type="NCBIfam" id="TIGR00668">
    <property type="entry name" value="apaH"/>
    <property type="match status" value="1"/>
</dbReference>
<dbReference type="EC" id="3.6.1.41" evidence="3"/>
<protein>
    <recommendedName>
        <fullName evidence="3">bis(5'-nucleosyl)-tetraphosphatase (symmetrical)</fullName>
        <ecNumber evidence="3">3.6.1.41</ecNumber>
    </recommendedName>
    <alternativeName>
        <fullName evidence="6">Ap4A hydrolase</fullName>
    </alternativeName>
    <alternativeName>
        <fullName evidence="5">Diadenosine 5',5'''-P1,P4-tetraphosphate pyrophosphohydrolase</fullName>
    </alternativeName>
    <alternativeName>
        <fullName evidence="7">Diadenosine tetraphosphatase</fullName>
    </alternativeName>
</protein>
<comment type="function">
    <text evidence="1">Hydrolyzes diadenosine 5',5'''-P1,P4-tetraphosphate to yield ADP.</text>
</comment>
<evidence type="ECO:0000256" key="2">
    <source>
        <dbReference type="ARBA" id="ARBA00005419"/>
    </source>
</evidence>
<evidence type="ECO:0000256" key="6">
    <source>
        <dbReference type="ARBA" id="ARBA00032248"/>
    </source>
</evidence>
<comment type="similarity">
    <text evidence="2">Belongs to the Ap4A hydrolase family.</text>
</comment>